<dbReference type="Proteomes" id="UP000008720">
    <property type="component" value="Chromosome"/>
</dbReference>
<dbReference type="SUPFAM" id="SSF69318">
    <property type="entry name" value="Integrin alpha N-terminal domain"/>
    <property type="match status" value="2"/>
</dbReference>
<dbReference type="eggNOG" id="COG3468">
    <property type="taxonomic scope" value="Bacteria"/>
</dbReference>
<evidence type="ECO:0000256" key="6">
    <source>
        <dbReference type="ARBA" id="ARBA00023273"/>
    </source>
</evidence>
<keyword evidence="6" id="KW-0966">Cell projection</keyword>
<dbReference type="Pfam" id="PF01833">
    <property type="entry name" value="TIG"/>
    <property type="match status" value="4"/>
</dbReference>
<dbReference type="InterPro" id="IPR011467">
    <property type="entry name" value="DUF1573"/>
</dbReference>
<dbReference type="SUPFAM" id="SSF51126">
    <property type="entry name" value="Pectin lyase-like"/>
    <property type="match status" value="1"/>
</dbReference>
<dbReference type="eggNOG" id="COG3391">
    <property type="taxonomic scope" value="Bacteria"/>
</dbReference>
<dbReference type="SMART" id="SM00429">
    <property type="entry name" value="IPT"/>
    <property type="match status" value="2"/>
</dbReference>
<dbReference type="PANTHER" id="PTHR46580">
    <property type="entry name" value="SENSOR KINASE-RELATED"/>
    <property type="match status" value="1"/>
</dbReference>
<dbReference type="SUPFAM" id="SSF81296">
    <property type="entry name" value="E set domains"/>
    <property type="match status" value="4"/>
</dbReference>
<dbReference type="Pfam" id="PF13517">
    <property type="entry name" value="FG-GAP_3"/>
    <property type="match status" value="2"/>
</dbReference>
<dbReference type="CDD" id="cd00102">
    <property type="entry name" value="IPT"/>
    <property type="match status" value="1"/>
</dbReference>
<evidence type="ECO:0000259" key="8">
    <source>
        <dbReference type="SMART" id="SM00429"/>
    </source>
</evidence>
<dbReference type="InterPro" id="IPR005046">
    <property type="entry name" value="DUF285"/>
</dbReference>
<dbReference type="InterPro" id="IPR053879">
    <property type="entry name" value="HYDIN_VesB_CFA65-like_Ig"/>
</dbReference>
<dbReference type="Gene3D" id="2.130.10.130">
    <property type="entry name" value="Integrin alpha, N-terminal"/>
    <property type="match status" value="1"/>
</dbReference>
<dbReference type="NCBIfam" id="TIGR02167">
    <property type="entry name" value="Liste_lipo_26"/>
    <property type="match status" value="3"/>
</dbReference>
<evidence type="ECO:0000256" key="4">
    <source>
        <dbReference type="ARBA" id="ARBA00022729"/>
    </source>
</evidence>
<dbReference type="Pfam" id="PF13585">
    <property type="entry name" value="CHU_C"/>
    <property type="match status" value="1"/>
</dbReference>
<dbReference type="InterPro" id="IPR014756">
    <property type="entry name" value="Ig_E-set"/>
</dbReference>
<dbReference type="eggNOG" id="COG2931">
    <property type="taxonomic scope" value="Bacteria"/>
</dbReference>
<dbReference type="InterPro" id="IPR013517">
    <property type="entry name" value="FG-GAP"/>
</dbReference>
<dbReference type="InterPro" id="IPR026341">
    <property type="entry name" value="T9SS_type_B"/>
</dbReference>
<name>E4TTF6_MARTH</name>
<sequence length="2607" mass="274897">MREINILPVKMNFYKKIATGFALIFMFLSSQIIAQIYVNGSLATGNNDGTTWADAYRGPTALHDALTAALSGNQIWVARGTYLPSQQWELFSGNTTTGDNRLVSFKITDGVKVYGGFLGTETAISQRINFGFGQANETILSGDLAADDNVSNTFPSLAYNNYGENAYHVVYTYGVSSQTLVDGFTITSGAATGTGNAQDGGGWYNSGRPGASAPVIKNVIFYRNTATNGGGIYNWGQFDNAIPTLLNCQFIQNLADAGGGMYNFALSGGSTIPELINTVFYQNSAGFDGGAVYNNGNNFTGTARVEITNCSFFENITTNFSSSGAAIYNLGSSGTGGDDIINIQNSIFWQNTSTDGTGIPYINTWENSNEALLNVSYSLVPETNVVLAGYTGTTIGTGMLYTADPLFVDTDNSDFRLFDNSPAANLANQALLPNINYNFDGTLRSSSVLDYDISGDVRVQNGQLNMGATETLVPPPSILITSISPTSAPVGTEVTISGSMFNPSGPNDIFFGPVKVTANANAAGTEILVNVPAGGSSVTPIIVRNNANGLQASSINSSTPFFTLTVPGPLPLTNTRFSTTQYSSSIQSNTIAAGDFDNDGDVDIIIADRTNTNNVIQFQENDGSGVFSTGANTALASGEVRNLQVADFDGDGNLDIAAGKNGGLELFQGNGDGTFTAFPSPAFFSTIINDKAGLAIADINKDGNMDIITANISDEVSVLLGDGSGNFAHASYSPFIPAGLGEPSALDVADFNNDGFLDIALLDYNNNQGHIMLFNEGADLFDAPISFATGSRPFRLVTGYFNSDTNMDLAILNITSPTVEIYSGDGAGNFTASGSPVAMGSTPFGLNRGNFDGNGTTDIVVGGGNQSNFPVLQGDGIGAVSSFSTFPLNVSPSRPYGVISADFNNDGIADLAGGDLSFAGFTVAIWVRPVITSISPNYANAGETITITGEDFTGVTDVSFGGTPAESYVFVSDTEITAVVAAGSTSGAVAVTTADGTASLDGFMFSPFVTTWVTDNGSIIIPTSGGGYNYDVAWSNLTNPGTGEGSFSGRTGNTTIFGLANTDVYEVRISGVFPRINFGGSTFQNQQKIRSIEQWGNNPWTSMEGAFHSCRNMVINAADTPDLSNVTSLASMFVGVREATAFTNTDLSTWDVSTITDMSYLFNFAWFFNQDISNWDVSSVTNMAYMFGGAYAYNQPLNSWDVSNVVNMELMFFELDDFNQPLDQWDVSNVQFMNGMFSYTKAFDQPLNNWNVSSVTTMQEMFGGAEVFNQPLDLWDVSSVTDMSLMFENANVVAFNQPLDSWDVSNVTQMWSMFSYNDIFNQDISGWDVSNVTDMWSMFRDATAFDQNLGNWDVGNVADMGNMLDNSGLSTANYDATLIGWSSLPSLQPSLSLGALNLNYCTASSERQILTNTPNNWTITDGNAACDTPSPATIISFSNTGLNQTEMSWTNGDGSNRIVIAKAGSIVDANPVDLITYTANASFGTAGTEIGTANYVVYNGNGNSVTVTNLNQGETYYFQVFEYNGPAGLEAYNTDPTASGNPASVTTFMPPSFTSFSPPSAAEGEIVTLSGNNFTGATSVTFGGTPATFTIESDSEIRAEVGSGSSGIVSVTTPGGTSNLSDFIFIPAPVINSFTPASATAGETVIIEGTDFSNVSVILIAGINVTSFNLNSDSEIAAIVPAGGSTAGITVTTPGGTVSITGFNYIATPEIDIFEGATNLATNATLNFDDIVEGASTSKILTIDNPGPDDLVISDIQLSDGTAFTVSGIALPTTIAAQTSADFTLTFSSAVVQSWNDVLSISSNDSDENPFNLNVEGIVLPTPVPEIEVSNASVSLTSNDNISFADLVQNDPSDQVLTITNAGTADLVVSDIQLNNGTAFSITGITLPATIAAGASADFTLTFSSAVVQSWSDVLSISSNDSNENPFNLNIEGTIIPTPVPEIEVSNASVSLTSNDNISFADLVQNDASDQVLTITNAGTADLVVSDIQLTNGTAFSITGITLPATIVAGASAGFTLTFSSAVVQNWSDILSISSNDSDENPFNLNVEGTIIPTPVPEIEVSNASESLTSNDNISFANLIQNDASDQVLTISNSGTADLVVSDIQLTNGTAFSITGITLPATIAAEASVDFTLTFSNAVVQSWNDVLSISSNDSDENPFNLNVAGTIIPTPTPEIEVNNASVSLASNDNISFADLVQNDASDQLLTITNAGSADLVVTDIQLNNGTAFSITGITLPVTIAAGASADFTLTFSSAVVQSWNDVLSISSNDSDENSFNLNLTGTIVPLPTPEIEVRQRSELINGVVQFGTVNENSDVSLSFEILNVGTASLLISEISSSSPKFTSSGINLPLSISAGQSNSFDLRLSTDQVGAFESTISIRSNDPNQEVFSFNVRAVVSGGRAVIIITNPDNSTNRIVISEEDVDLGQTSFNLNIERLFGIENLSDTEELIIEDITTDNPLFTISNIPGSIPAGGWEQFSLTLNSKKVGFNSTTITVTSSINDFSFNVIAEVISEEEPQLITYNLITPNGDGRHDLLFIENISLFPNNTVSIFNRLGNKVFEISNYDNTTHVFEGIASSGQELITGNYYYVIDKGDGSQRISGFLLIKR</sequence>
<evidence type="ECO:0000256" key="3">
    <source>
        <dbReference type="ARBA" id="ARBA00022490"/>
    </source>
</evidence>
<feature type="domain" description="IPT/TIG" evidence="8">
    <location>
        <begin position="928"/>
        <end position="1011"/>
    </location>
</feature>
<evidence type="ECO:0000313" key="10">
    <source>
        <dbReference type="Proteomes" id="UP000008720"/>
    </source>
</evidence>
<dbReference type="SMART" id="SM00060">
    <property type="entry name" value="FN3"/>
    <property type="match status" value="1"/>
</dbReference>
<dbReference type="KEGG" id="mtt:Ftrac_2983"/>
<dbReference type="eggNOG" id="COG5492">
    <property type="taxonomic scope" value="Bacteria"/>
</dbReference>
<evidence type="ECO:0000259" key="7">
    <source>
        <dbReference type="SMART" id="SM00060"/>
    </source>
</evidence>
<evidence type="ECO:0000256" key="1">
    <source>
        <dbReference type="ARBA" id="ARBA00004138"/>
    </source>
</evidence>
<evidence type="ECO:0000313" key="9">
    <source>
        <dbReference type="EMBL" id="ADR22959.1"/>
    </source>
</evidence>
<accession>E4TTF6</accession>
<dbReference type="InterPro" id="IPR028994">
    <property type="entry name" value="Integrin_alpha_N"/>
</dbReference>
<dbReference type="InterPro" id="IPR011889">
    <property type="entry name" value="Liste_lipo_26"/>
</dbReference>
<evidence type="ECO:0000256" key="5">
    <source>
        <dbReference type="ARBA" id="ARBA00023069"/>
    </source>
</evidence>
<dbReference type="EMBL" id="CP002349">
    <property type="protein sequence ID" value="ADR22959.1"/>
    <property type="molecule type" value="Genomic_DNA"/>
</dbReference>
<dbReference type="PANTHER" id="PTHR46580:SF4">
    <property type="entry name" value="ATP_GTP-BINDING PROTEIN"/>
    <property type="match status" value="1"/>
</dbReference>
<keyword evidence="5" id="KW-0969">Cilium</keyword>
<dbReference type="InterPro" id="IPR013783">
    <property type="entry name" value="Ig-like_fold"/>
</dbReference>
<keyword evidence="3" id="KW-0963">Cytoplasm</keyword>
<keyword evidence="10" id="KW-1185">Reference proteome</keyword>
<dbReference type="InterPro" id="IPR003961">
    <property type="entry name" value="FN3_dom"/>
</dbReference>
<comment type="subcellular location">
    <subcellularLocation>
        <location evidence="1">Cell projection</location>
        <location evidence="1">Cilium</location>
    </subcellularLocation>
    <subcellularLocation>
        <location evidence="2">Cytoplasm</location>
    </subcellularLocation>
</comment>
<dbReference type="CDD" id="cd00603">
    <property type="entry name" value="IPT_PCSR"/>
    <property type="match status" value="1"/>
</dbReference>
<dbReference type="Pfam" id="PF07610">
    <property type="entry name" value="DUF1573"/>
    <property type="match status" value="1"/>
</dbReference>
<keyword evidence="9" id="KW-0449">Lipoprotein</keyword>
<evidence type="ECO:0000256" key="2">
    <source>
        <dbReference type="ARBA" id="ARBA00004496"/>
    </source>
</evidence>
<dbReference type="GO" id="GO:0005737">
    <property type="term" value="C:cytoplasm"/>
    <property type="evidence" value="ECO:0007669"/>
    <property type="project" value="UniProtKB-SubCell"/>
</dbReference>
<dbReference type="Gene3D" id="2.60.40.10">
    <property type="entry name" value="Immunoglobulins"/>
    <property type="match status" value="11"/>
</dbReference>
<dbReference type="InterPro" id="IPR002909">
    <property type="entry name" value="IPT_dom"/>
</dbReference>
<dbReference type="NCBIfam" id="NF012200">
    <property type="entry name" value="choice_anch_D"/>
    <property type="match status" value="6"/>
</dbReference>
<dbReference type="eggNOG" id="COG3420">
    <property type="taxonomic scope" value="Bacteria"/>
</dbReference>
<dbReference type="Pfam" id="PF22544">
    <property type="entry name" value="HYDIN_VesB_CFA65-like_Ig"/>
    <property type="match status" value="4"/>
</dbReference>
<dbReference type="InterPro" id="IPR011050">
    <property type="entry name" value="Pectin_lyase_fold/virulence"/>
</dbReference>
<gene>
    <name evidence="9" type="ordered locus">Ftrac_2983</name>
</gene>
<organism evidence="9 10">
    <name type="scientific">Marivirga tractuosa (strain ATCC 23168 / DSM 4126 / NBRC 15989 / NCIMB 1408 / VKM B-1430 / H-43)</name>
    <name type="common">Microscilla tractuosa</name>
    <name type="synonym">Flexibacter tractuosus</name>
    <dbReference type="NCBI Taxonomy" id="643867"/>
    <lineage>
        <taxon>Bacteria</taxon>
        <taxon>Pseudomonadati</taxon>
        <taxon>Bacteroidota</taxon>
        <taxon>Cytophagia</taxon>
        <taxon>Cytophagales</taxon>
        <taxon>Marivirgaceae</taxon>
        <taxon>Marivirga</taxon>
    </lineage>
</organism>
<reference evidence="9 10" key="1">
    <citation type="journal article" date="2011" name="Stand. Genomic Sci.">
        <title>Complete genome sequence of Marivirga tractuosa type strain (H-43).</title>
        <authorList>
            <person name="Pagani I."/>
            <person name="Chertkov O."/>
            <person name="Lapidus A."/>
            <person name="Lucas S."/>
            <person name="Del Rio T.G."/>
            <person name="Tice H."/>
            <person name="Copeland A."/>
            <person name="Cheng J.F."/>
            <person name="Nolan M."/>
            <person name="Saunders E."/>
            <person name="Pitluck S."/>
            <person name="Held B."/>
            <person name="Goodwin L."/>
            <person name="Liolios K."/>
            <person name="Ovchinikova G."/>
            <person name="Ivanova N."/>
            <person name="Mavromatis K."/>
            <person name="Pati A."/>
            <person name="Chen A."/>
            <person name="Palaniappan K."/>
            <person name="Land M."/>
            <person name="Hauser L."/>
            <person name="Jeffries C.D."/>
            <person name="Detter J.C."/>
            <person name="Han C."/>
            <person name="Tapia R."/>
            <person name="Ngatchou-Djao O.D."/>
            <person name="Rohde M."/>
            <person name="Goker M."/>
            <person name="Spring S."/>
            <person name="Sikorski J."/>
            <person name="Woyke T."/>
            <person name="Bristow J."/>
            <person name="Eisen J.A."/>
            <person name="Markowitz V."/>
            <person name="Hugenholtz P."/>
            <person name="Klenk H.P."/>
            <person name="Kyrpides N.C."/>
        </authorList>
    </citation>
    <scope>NUCLEOTIDE SEQUENCE [LARGE SCALE GENOMIC DNA]</scope>
    <source>
        <strain evidence="10">ATCC 23168 / DSM 4126 / NBRC 15989 / NCIMB 1408 / VKM B-1430 / H-43</strain>
    </source>
</reference>
<dbReference type="OrthoDB" id="1525027at2"/>
<feature type="domain" description="IPT/TIG" evidence="8">
    <location>
        <begin position="1550"/>
        <end position="1626"/>
    </location>
</feature>
<dbReference type="STRING" id="643867.Ftrac_2983"/>
<dbReference type="Pfam" id="PF03382">
    <property type="entry name" value="DUF285"/>
    <property type="match status" value="1"/>
</dbReference>
<feature type="domain" description="Fibronectin type-III" evidence="7">
    <location>
        <begin position="1429"/>
        <end position="1530"/>
    </location>
</feature>
<keyword evidence="4" id="KW-0732">Signal</keyword>
<proteinExistence type="predicted"/>
<dbReference type="eggNOG" id="COG1361">
    <property type="taxonomic scope" value="Bacteria"/>
</dbReference>
<dbReference type="NCBIfam" id="TIGR04131">
    <property type="entry name" value="Bac_Flav_CTERM"/>
    <property type="match status" value="1"/>
</dbReference>
<dbReference type="HOGENOM" id="CLU_227857_0_0_10"/>
<protein>
    <submittedName>
        <fullName evidence="9">Lipoprotein</fullName>
    </submittedName>
</protein>